<dbReference type="OrthoDB" id="66620at2759"/>
<evidence type="ECO:0000256" key="1">
    <source>
        <dbReference type="ARBA" id="ARBA00022448"/>
    </source>
</evidence>
<dbReference type="STRING" id="3775.A0A1Q3DCC4"/>
<name>A0A1Q3DCC4_CEPFO</name>
<reference evidence="3" key="1">
    <citation type="submission" date="2016-04" db="EMBL/GenBank/DDBJ databases">
        <title>Cephalotus genome sequencing.</title>
        <authorList>
            <person name="Fukushima K."/>
            <person name="Hasebe M."/>
            <person name="Fang X."/>
        </authorList>
    </citation>
    <scope>NUCLEOTIDE SEQUENCE [LARGE SCALE GENOMIC DNA]</scope>
    <source>
        <strain evidence="3">cv. St1</strain>
    </source>
</reference>
<dbReference type="Proteomes" id="UP000187406">
    <property type="component" value="Unassembled WGS sequence"/>
</dbReference>
<evidence type="ECO:0000313" key="3">
    <source>
        <dbReference type="Proteomes" id="UP000187406"/>
    </source>
</evidence>
<dbReference type="InParanoid" id="A0A1Q3DCC4"/>
<dbReference type="EMBL" id="BDDD01005830">
    <property type="protein sequence ID" value="GAV89908.1"/>
    <property type="molecule type" value="Genomic_DNA"/>
</dbReference>
<sequence>MEATVMIALLQPAQKVTWYITALELKSFFGSLGFQLPRSKWDADFLQDVFMSKIVLSFDFFKMLALLDFCQVTSKKDQIQYWADPSRPYEFIPVSKITKKNSKFQIC</sequence>
<dbReference type="AlphaFoldDB" id="A0A1Q3DCC4"/>
<protein>
    <submittedName>
        <fullName evidence="2">Uncharacterized protein</fullName>
    </submittedName>
</protein>
<comment type="caution">
    <text evidence="2">The sequence shown here is derived from an EMBL/GenBank/DDBJ whole genome shotgun (WGS) entry which is preliminary data.</text>
</comment>
<keyword evidence="3" id="KW-1185">Reference proteome</keyword>
<keyword evidence="1" id="KW-0813">Transport</keyword>
<gene>
    <name evidence="2" type="ORF">CFOL_v3_33320</name>
</gene>
<accession>A0A1Q3DCC4</accession>
<organism evidence="2 3">
    <name type="scientific">Cephalotus follicularis</name>
    <name type="common">Albany pitcher plant</name>
    <dbReference type="NCBI Taxonomy" id="3775"/>
    <lineage>
        <taxon>Eukaryota</taxon>
        <taxon>Viridiplantae</taxon>
        <taxon>Streptophyta</taxon>
        <taxon>Embryophyta</taxon>
        <taxon>Tracheophyta</taxon>
        <taxon>Spermatophyta</taxon>
        <taxon>Magnoliopsida</taxon>
        <taxon>eudicotyledons</taxon>
        <taxon>Gunneridae</taxon>
        <taxon>Pentapetalae</taxon>
        <taxon>rosids</taxon>
        <taxon>fabids</taxon>
        <taxon>Oxalidales</taxon>
        <taxon>Cephalotaceae</taxon>
        <taxon>Cephalotus</taxon>
    </lineage>
</organism>
<proteinExistence type="predicted"/>
<evidence type="ECO:0000313" key="2">
    <source>
        <dbReference type="EMBL" id="GAV89908.1"/>
    </source>
</evidence>
<dbReference type="PANTHER" id="PTHR19241">
    <property type="entry name" value="ATP-BINDING CASSETTE TRANSPORTER"/>
    <property type="match status" value="1"/>
</dbReference>